<dbReference type="GO" id="GO:0008324">
    <property type="term" value="F:monoatomic cation transmembrane transporter activity"/>
    <property type="evidence" value="ECO:0007669"/>
    <property type="project" value="InterPro"/>
</dbReference>
<dbReference type="Gene3D" id="1.20.1510.10">
    <property type="entry name" value="Cation efflux protein transmembrane domain"/>
    <property type="match status" value="1"/>
</dbReference>
<comment type="similarity">
    <text evidence="2">Belongs to the cation diffusion facilitator (CDF) transporter (TC 2.A.4) family.</text>
</comment>
<feature type="transmembrane region" description="Helical" evidence="7">
    <location>
        <begin position="135"/>
        <end position="151"/>
    </location>
</feature>
<evidence type="ECO:0000259" key="9">
    <source>
        <dbReference type="Pfam" id="PF16916"/>
    </source>
</evidence>
<dbReference type="FunFam" id="1.20.1510.10:FF:000006">
    <property type="entry name" value="Divalent cation efflux transporter"/>
    <property type="match status" value="1"/>
</dbReference>
<feature type="transmembrane region" description="Helical" evidence="7">
    <location>
        <begin position="60"/>
        <end position="77"/>
    </location>
</feature>
<dbReference type="NCBIfam" id="TIGR01297">
    <property type="entry name" value="CDF"/>
    <property type="match status" value="1"/>
</dbReference>
<evidence type="ECO:0000259" key="8">
    <source>
        <dbReference type="Pfam" id="PF01545"/>
    </source>
</evidence>
<dbReference type="InterPro" id="IPR027469">
    <property type="entry name" value="Cation_efflux_TMD_sf"/>
</dbReference>
<dbReference type="SUPFAM" id="SSF161111">
    <property type="entry name" value="Cation efflux protein transmembrane domain-like"/>
    <property type="match status" value="1"/>
</dbReference>
<evidence type="ECO:0000313" key="11">
    <source>
        <dbReference type="Proteomes" id="UP000831151"/>
    </source>
</evidence>
<dbReference type="KEGG" id="fms:M1R53_01180"/>
<evidence type="ECO:0000256" key="7">
    <source>
        <dbReference type="SAM" id="Phobius"/>
    </source>
</evidence>
<dbReference type="RefSeq" id="WP_249242786.1">
    <property type="nucleotide sequence ID" value="NZ_CP096649.1"/>
</dbReference>
<keyword evidence="4 7" id="KW-0812">Transmembrane</keyword>
<dbReference type="EMBL" id="CP096649">
    <property type="protein sequence ID" value="UQK59313.1"/>
    <property type="molecule type" value="Genomic_DNA"/>
</dbReference>
<evidence type="ECO:0000256" key="3">
    <source>
        <dbReference type="ARBA" id="ARBA00022448"/>
    </source>
</evidence>
<comment type="subcellular location">
    <subcellularLocation>
        <location evidence="1">Membrane</location>
        <topology evidence="1">Multi-pass membrane protein</topology>
    </subcellularLocation>
</comment>
<name>A0A9E7DJF6_9FIRM</name>
<dbReference type="InterPro" id="IPR058533">
    <property type="entry name" value="Cation_efflux_TM"/>
</dbReference>
<keyword evidence="6 7" id="KW-0472">Membrane</keyword>
<protein>
    <submittedName>
        <fullName evidence="10">Cation diffusion facilitator family transporter</fullName>
    </submittedName>
</protein>
<feature type="transmembrane region" description="Helical" evidence="7">
    <location>
        <begin position="97"/>
        <end position="115"/>
    </location>
</feature>
<feature type="domain" description="Cation efflux protein cytoplasmic" evidence="9">
    <location>
        <begin position="227"/>
        <end position="304"/>
    </location>
</feature>
<keyword evidence="3" id="KW-0813">Transport</keyword>
<keyword evidence="5 7" id="KW-1133">Transmembrane helix</keyword>
<dbReference type="PANTHER" id="PTHR43840">
    <property type="entry name" value="MITOCHONDRIAL METAL TRANSPORTER 1-RELATED"/>
    <property type="match status" value="1"/>
</dbReference>
<organism evidence="10 11">
    <name type="scientific">Fenollaria massiliensis</name>
    <dbReference type="NCBI Taxonomy" id="938288"/>
    <lineage>
        <taxon>Bacteria</taxon>
        <taxon>Bacillati</taxon>
        <taxon>Bacillota</taxon>
        <taxon>Clostridia</taxon>
        <taxon>Eubacteriales</taxon>
        <taxon>Fenollaria</taxon>
    </lineage>
</organism>
<dbReference type="InterPro" id="IPR002524">
    <property type="entry name" value="Cation_efflux"/>
</dbReference>
<evidence type="ECO:0000256" key="1">
    <source>
        <dbReference type="ARBA" id="ARBA00004141"/>
    </source>
</evidence>
<feature type="domain" description="Cation efflux protein transmembrane" evidence="8">
    <location>
        <begin position="31"/>
        <end position="219"/>
    </location>
</feature>
<dbReference type="SUPFAM" id="SSF160240">
    <property type="entry name" value="Cation efflux protein cytoplasmic domain-like"/>
    <property type="match status" value="1"/>
</dbReference>
<evidence type="ECO:0000256" key="4">
    <source>
        <dbReference type="ARBA" id="ARBA00022692"/>
    </source>
</evidence>
<dbReference type="PANTHER" id="PTHR43840:SF50">
    <property type="entry name" value="MANGANESE EFFLUX SYSTEM PROTEIN MNES"/>
    <property type="match status" value="1"/>
</dbReference>
<accession>A0A9E7DJF6</accession>
<gene>
    <name evidence="10" type="ORF">M1R53_01180</name>
</gene>
<dbReference type="InterPro" id="IPR050291">
    <property type="entry name" value="CDF_Transporter"/>
</dbReference>
<proteinExistence type="inferred from homology"/>
<evidence type="ECO:0000256" key="5">
    <source>
        <dbReference type="ARBA" id="ARBA00022989"/>
    </source>
</evidence>
<dbReference type="Pfam" id="PF01545">
    <property type="entry name" value="Cation_efflux"/>
    <property type="match status" value="1"/>
</dbReference>
<dbReference type="InterPro" id="IPR027470">
    <property type="entry name" value="Cation_efflux_CTD"/>
</dbReference>
<dbReference type="Gene3D" id="3.30.70.1350">
    <property type="entry name" value="Cation efflux protein, cytoplasmic domain"/>
    <property type="match status" value="1"/>
</dbReference>
<evidence type="ECO:0000313" key="10">
    <source>
        <dbReference type="EMBL" id="UQK59313.1"/>
    </source>
</evidence>
<dbReference type="Proteomes" id="UP000831151">
    <property type="component" value="Chromosome"/>
</dbReference>
<dbReference type="InterPro" id="IPR036837">
    <property type="entry name" value="Cation_efflux_CTD_sf"/>
</dbReference>
<feature type="transmembrane region" description="Helical" evidence="7">
    <location>
        <begin position="172"/>
        <end position="191"/>
    </location>
</feature>
<feature type="transmembrane region" description="Helical" evidence="7">
    <location>
        <begin position="27"/>
        <end position="54"/>
    </location>
</feature>
<keyword evidence="11" id="KW-1185">Reference proteome</keyword>
<evidence type="ECO:0000256" key="6">
    <source>
        <dbReference type="ARBA" id="ARBA00023136"/>
    </source>
</evidence>
<dbReference type="AlphaFoldDB" id="A0A9E7DJF6"/>
<sequence>MIENLIYFINRPNKNARDALFRKKTGYFVSITGIVFNIILSVAKVLIGLFVHSIAIMADAVNNIFDTISSVVTLLGFKLSEKPADKDHPYGHGRIEYISGLLISIIVIIIGLQFIKSSVLRILNPDIVKFDHLSFFIMILSILVKVFITILNKKAGDMIDSKAMKATSIDSLGDVFTTMVVIVPMISSLFTKVQIDGYFGVIVSLMIIKNGIEMIKETIGPILGEEPDKELVEMIHKDLDAEPLIKNVHDFHAHNYGPDNVYISFDVEMPAHLTIEEAHNVIDTWERILEEKYNITIIIHVDPYLEEDNCNEIYKKIEEAVKSDGSVVALHDFRIVSSKSGKDLLLLDLVLNDMQGKDKEALADEMKKRFEKEVSKDFDYRLRIVPNFTNIGDE</sequence>
<reference evidence="10" key="1">
    <citation type="submission" date="2022-04" db="EMBL/GenBank/DDBJ databases">
        <title>Complete genome sequences of Ezakiella coagulans and Fenollaria massiliensis.</title>
        <authorList>
            <person name="France M.T."/>
            <person name="Clifford J."/>
            <person name="Narina S."/>
            <person name="Rutt L."/>
            <person name="Ravel J."/>
        </authorList>
    </citation>
    <scope>NUCLEOTIDE SEQUENCE</scope>
    <source>
        <strain evidence="10">C0061C2</strain>
    </source>
</reference>
<evidence type="ECO:0000256" key="2">
    <source>
        <dbReference type="ARBA" id="ARBA00008114"/>
    </source>
</evidence>
<dbReference type="Pfam" id="PF16916">
    <property type="entry name" value="ZT_dimer"/>
    <property type="match status" value="1"/>
</dbReference>
<dbReference type="GO" id="GO:0016020">
    <property type="term" value="C:membrane"/>
    <property type="evidence" value="ECO:0007669"/>
    <property type="project" value="UniProtKB-SubCell"/>
</dbReference>